<keyword evidence="1" id="KW-0472">Membrane</keyword>
<feature type="transmembrane region" description="Helical" evidence="1">
    <location>
        <begin position="112"/>
        <end position="134"/>
    </location>
</feature>
<feature type="transmembrane region" description="Helical" evidence="1">
    <location>
        <begin position="444"/>
        <end position="468"/>
    </location>
</feature>
<dbReference type="EMBL" id="PHAI01000001">
    <property type="protein sequence ID" value="PKM91845.1"/>
    <property type="molecule type" value="Genomic_DNA"/>
</dbReference>
<protein>
    <submittedName>
        <fullName evidence="2">Uncharacterized protein</fullName>
    </submittedName>
</protein>
<feature type="transmembrane region" description="Helical" evidence="1">
    <location>
        <begin position="525"/>
        <end position="547"/>
    </location>
</feature>
<feature type="transmembrane region" description="Helical" evidence="1">
    <location>
        <begin position="12"/>
        <end position="33"/>
    </location>
</feature>
<evidence type="ECO:0000256" key="1">
    <source>
        <dbReference type="SAM" id="Phobius"/>
    </source>
</evidence>
<sequence length="747" mass="87263">MEILKCLKKNILLLFILLLSLIVNVGAIFYYIYELNWLSWFFILFFSIFGVSIFFYFITYKNYQQEFKSGEKHKIKIVDVILFSLSLISFLFLLYVLYISSSSLAIISPWHFLPAYFFLVFSVFLTLVLSGFYLKSYFSKVLLIFVYFLFFSVSFFIYKFAFGYDQLLHQRALSEILQFGVINPKTFYYIGQYSLEFFLIKSLPFSLETISRGLVPFLSAVLVPLSFLFNFKDRNKNIYFVLLLLLFLPFSIFTYTVPQNLAFLFLTLIIIFSFNSDFIEKRGGFLFLFSLALSSFFIHPLAGIPALVFVFILFLSFRLSSVILTEFSARGRAGKSISACHLDRESCGATCERGDLLPFVLDLSTHSSLCSLFGRGDKKETSLCSSLGRGDKKETSLCSSFGRGDKKETSLCSSFGRGDKDKCFPLLFRQSEWFRCRRGLIQRILIVFSYASQVLILPILLLFVGGKFSWPKLSFDFLIPSILGQENVFLNFVYFFFFNKFYIFFILIIFSVYFFIKKYKFTNIFVLNFLALFFSYLLSLFISFPFLSNIDKSSYSNRILIISLLFLIPVFYNFFSGLLDKIKVKDFYFRLYVAIFFVLFLISSLYLNYPRKDNYFNSRGYSVSSFDFEAVKLIEEKKINDNYIVLANQQVGAAAVKEFGFKRYYDGWFYYSVQTGGLLYDYYLKMLENPEGELIEGLLLQVKADNAYVVVNDYWWAFDRIVNELKVEADSYYEVGDGKIFIFHFVK</sequence>
<comment type="caution">
    <text evidence="2">The sequence shown here is derived from an EMBL/GenBank/DDBJ whole genome shotgun (WGS) entry which is preliminary data.</text>
</comment>
<keyword evidence="1" id="KW-1133">Transmembrane helix</keyword>
<feature type="transmembrane region" description="Helical" evidence="1">
    <location>
        <begin position="39"/>
        <end position="59"/>
    </location>
</feature>
<dbReference type="Proteomes" id="UP000233517">
    <property type="component" value="Unassembled WGS sequence"/>
</dbReference>
<evidence type="ECO:0000313" key="3">
    <source>
        <dbReference type="Proteomes" id="UP000233517"/>
    </source>
</evidence>
<feature type="transmembrane region" description="Helical" evidence="1">
    <location>
        <begin position="591"/>
        <end position="609"/>
    </location>
</feature>
<gene>
    <name evidence="2" type="ORF">CVU82_01400</name>
</gene>
<reference evidence="2 3" key="1">
    <citation type="journal article" date="2017" name="ISME J.">
        <title>Potential for microbial H2 and metal transformations associated with novel bacteria and archaea in deep terrestrial subsurface sediments.</title>
        <authorList>
            <person name="Hernsdorf A.W."/>
            <person name="Amano Y."/>
            <person name="Miyakawa K."/>
            <person name="Ise K."/>
            <person name="Suzuki Y."/>
            <person name="Anantharaman K."/>
            <person name="Probst A."/>
            <person name="Burstein D."/>
            <person name="Thomas B.C."/>
            <person name="Banfield J.F."/>
        </authorList>
    </citation>
    <scope>NUCLEOTIDE SEQUENCE [LARGE SCALE GENOMIC DNA]</scope>
    <source>
        <strain evidence="2">HGW-Falkowbacteria-1</strain>
    </source>
</reference>
<accession>A0A2N2EAU5</accession>
<feature type="transmembrane region" description="Helical" evidence="1">
    <location>
        <begin position="141"/>
        <end position="161"/>
    </location>
</feature>
<dbReference type="AlphaFoldDB" id="A0A2N2EAU5"/>
<feature type="transmembrane region" description="Helical" evidence="1">
    <location>
        <begin position="80"/>
        <end position="100"/>
    </location>
</feature>
<feature type="transmembrane region" description="Helical" evidence="1">
    <location>
        <begin position="238"/>
        <end position="255"/>
    </location>
</feature>
<feature type="transmembrane region" description="Helical" evidence="1">
    <location>
        <begin position="213"/>
        <end position="231"/>
    </location>
</feature>
<name>A0A2N2EAU5_9BACT</name>
<feature type="transmembrane region" description="Helical" evidence="1">
    <location>
        <begin position="559"/>
        <end position="579"/>
    </location>
</feature>
<feature type="transmembrane region" description="Helical" evidence="1">
    <location>
        <begin position="488"/>
        <end position="516"/>
    </location>
</feature>
<keyword evidence="1" id="KW-0812">Transmembrane</keyword>
<proteinExistence type="predicted"/>
<organism evidence="2 3">
    <name type="scientific">Candidatus Falkowbacteria bacterium HGW-Falkowbacteria-1</name>
    <dbReference type="NCBI Taxonomy" id="2013768"/>
    <lineage>
        <taxon>Bacteria</taxon>
        <taxon>Candidatus Falkowiibacteriota</taxon>
    </lineage>
</organism>
<evidence type="ECO:0000313" key="2">
    <source>
        <dbReference type="EMBL" id="PKM91845.1"/>
    </source>
</evidence>